<dbReference type="RefSeq" id="WP_004315684.1">
    <property type="nucleotide sequence ID" value="NZ_AP031409.1"/>
</dbReference>
<evidence type="ECO:0000313" key="2">
    <source>
        <dbReference type="EMBL" id="KAB6131547.1"/>
    </source>
</evidence>
<dbReference type="EMBL" id="QRNE01000092">
    <property type="protein sequence ID" value="RHK23857.1"/>
    <property type="molecule type" value="Genomic_DNA"/>
</dbReference>
<gene>
    <name evidence="6" type="ORF">DW042_23840</name>
    <name evidence="5" type="ORF">DW075_15655</name>
    <name evidence="2" type="ORF">GA424_23700</name>
    <name evidence="4" type="ORF">GAZ26_18145</name>
    <name evidence="3" type="ORF">GAZ43_20520</name>
    <name evidence="7" type="ORF">SAMN04487924_11412</name>
    <name evidence="8" type="ORF">SAMN05216250_103134</name>
</gene>
<dbReference type="Proteomes" id="UP000285503">
    <property type="component" value="Unassembled WGS sequence"/>
</dbReference>
<evidence type="ECO:0000313" key="13">
    <source>
        <dbReference type="Proteomes" id="UP000438288"/>
    </source>
</evidence>
<dbReference type="Proteomes" id="UP000183040">
    <property type="component" value="Unassembled WGS sequence"/>
</dbReference>
<feature type="compositionally biased region" description="Basic and acidic residues" evidence="1">
    <location>
        <begin position="1"/>
        <end position="18"/>
    </location>
</feature>
<dbReference type="EMBL" id="QROC01000062">
    <property type="protein sequence ID" value="RHK89157.1"/>
    <property type="molecule type" value="Genomic_DNA"/>
</dbReference>
<dbReference type="EMBL" id="FOUM01000003">
    <property type="protein sequence ID" value="SFM33875.1"/>
    <property type="molecule type" value="Genomic_DNA"/>
</dbReference>
<evidence type="ECO:0000313" key="9">
    <source>
        <dbReference type="Proteomes" id="UP000183040"/>
    </source>
</evidence>
<dbReference type="EMBL" id="WDEH01000063">
    <property type="protein sequence ID" value="KAB6131547.1"/>
    <property type="molecule type" value="Genomic_DNA"/>
</dbReference>
<evidence type="ECO:0000313" key="11">
    <source>
        <dbReference type="Proteomes" id="UP000284417"/>
    </source>
</evidence>
<evidence type="ECO:0000313" key="8">
    <source>
        <dbReference type="EMBL" id="SFM33875.1"/>
    </source>
</evidence>
<dbReference type="Proteomes" id="UP000487596">
    <property type="component" value="Unassembled WGS sequence"/>
</dbReference>
<evidence type="ECO:0000313" key="5">
    <source>
        <dbReference type="EMBL" id="RHK23857.1"/>
    </source>
</evidence>
<evidence type="ECO:0000313" key="7">
    <source>
        <dbReference type="EMBL" id="SEA81198.1"/>
    </source>
</evidence>
<evidence type="ECO:0000313" key="12">
    <source>
        <dbReference type="Proteomes" id="UP000285503"/>
    </source>
</evidence>
<sequence length="99" mass="11936">MKENKEYQEKKEQEKVVHEPTGSYGMDTITMRQKIMERVMLMEENQLKEMLRFSNELEQKSWLLPHTQEELEIAINRGMEDVKAGRIVSHEDVLKYYMK</sequence>
<reference evidence="10" key="1">
    <citation type="submission" date="2016-10" db="EMBL/GenBank/DDBJ databases">
        <authorList>
            <person name="Varghese N."/>
            <person name="Submissions S."/>
        </authorList>
    </citation>
    <scope>NUCLEOTIDE SEQUENCE [LARGE SCALE GENOMIC DNA]</scope>
    <source>
        <strain evidence="10">NLAE-zl-C202</strain>
    </source>
</reference>
<dbReference type="EMBL" id="WDCP01000067">
    <property type="protein sequence ID" value="KAB6336985.1"/>
    <property type="molecule type" value="Genomic_DNA"/>
</dbReference>
<protein>
    <submittedName>
        <fullName evidence="7">Uncharacterized protein</fullName>
    </submittedName>
</protein>
<dbReference type="Proteomes" id="UP000471447">
    <property type="component" value="Unassembled WGS sequence"/>
</dbReference>
<evidence type="ECO:0000313" key="3">
    <source>
        <dbReference type="EMBL" id="KAB6336985.1"/>
    </source>
</evidence>
<name>A0A1H4E8Z5_9BACE</name>
<dbReference type="Proteomes" id="UP000438288">
    <property type="component" value="Unassembled WGS sequence"/>
</dbReference>
<dbReference type="EMBL" id="WDCG01000022">
    <property type="protein sequence ID" value="KAB6420942.1"/>
    <property type="molecule type" value="Genomic_DNA"/>
</dbReference>
<dbReference type="Proteomes" id="UP000183766">
    <property type="component" value="Unassembled WGS sequence"/>
</dbReference>
<dbReference type="GeneID" id="69483760"/>
<dbReference type="Proteomes" id="UP000284417">
    <property type="component" value="Unassembled WGS sequence"/>
</dbReference>
<reference evidence="13 14" key="4">
    <citation type="journal article" date="2019" name="Nat. Med.">
        <title>A library of human gut bacterial isolates paired with longitudinal multiomics data enables mechanistic microbiome research.</title>
        <authorList>
            <person name="Poyet M."/>
            <person name="Groussin M."/>
            <person name="Gibbons S.M."/>
            <person name="Avila-Pacheco J."/>
            <person name="Jiang X."/>
            <person name="Kearney S.M."/>
            <person name="Perrotta A.R."/>
            <person name="Berdy B."/>
            <person name="Zhao S."/>
            <person name="Lieberman T.D."/>
            <person name="Swanson P.K."/>
            <person name="Smith M."/>
            <person name="Roesemann S."/>
            <person name="Alexander J.E."/>
            <person name="Rich S.A."/>
            <person name="Livny J."/>
            <person name="Vlamakis H."/>
            <person name="Clish C."/>
            <person name="Bullock K."/>
            <person name="Deik A."/>
            <person name="Scott J."/>
            <person name="Pierce K.A."/>
            <person name="Xavier R.J."/>
            <person name="Alm E.J."/>
        </authorList>
    </citation>
    <scope>NUCLEOTIDE SEQUENCE [LARGE SCALE GENOMIC DNA]</scope>
    <source>
        <strain evidence="3 13">BIOML-A16</strain>
        <strain evidence="2 15">BIOML-A62</strain>
        <strain evidence="4 14">BIOML-A7</strain>
    </source>
</reference>
<evidence type="ECO:0000313" key="15">
    <source>
        <dbReference type="Proteomes" id="UP000487596"/>
    </source>
</evidence>
<organism evidence="7 9">
    <name type="scientific">Bacteroides xylanisolvens</name>
    <dbReference type="NCBI Taxonomy" id="371601"/>
    <lineage>
        <taxon>Bacteria</taxon>
        <taxon>Pseudomonadati</taxon>
        <taxon>Bacteroidota</taxon>
        <taxon>Bacteroidia</taxon>
        <taxon>Bacteroidales</taxon>
        <taxon>Bacteroidaceae</taxon>
        <taxon>Bacteroides</taxon>
    </lineage>
</organism>
<dbReference type="EMBL" id="FNRP01000014">
    <property type="protein sequence ID" value="SEA81198.1"/>
    <property type="molecule type" value="Genomic_DNA"/>
</dbReference>
<evidence type="ECO:0000313" key="14">
    <source>
        <dbReference type="Proteomes" id="UP000471447"/>
    </source>
</evidence>
<accession>A0A1H4E8Z5</accession>
<evidence type="ECO:0000256" key="1">
    <source>
        <dbReference type="SAM" id="MobiDB-lite"/>
    </source>
</evidence>
<evidence type="ECO:0000313" key="4">
    <source>
        <dbReference type="EMBL" id="KAB6420942.1"/>
    </source>
</evidence>
<reference evidence="7 9" key="2">
    <citation type="submission" date="2016-10" db="EMBL/GenBank/DDBJ databases">
        <authorList>
            <person name="de Groot N.N."/>
        </authorList>
    </citation>
    <scope>NUCLEOTIDE SEQUENCE [LARGE SCALE GENOMIC DNA]</scope>
    <source>
        <strain evidence="8">NLAE-zl-C202</strain>
        <strain evidence="7 9">NLAE-zl-G339</strain>
    </source>
</reference>
<evidence type="ECO:0000313" key="10">
    <source>
        <dbReference type="Proteomes" id="UP000183766"/>
    </source>
</evidence>
<dbReference type="AlphaFoldDB" id="A0A1H4E8Z5"/>
<evidence type="ECO:0000313" key="6">
    <source>
        <dbReference type="EMBL" id="RHK89157.1"/>
    </source>
</evidence>
<feature type="region of interest" description="Disordered" evidence="1">
    <location>
        <begin position="1"/>
        <end position="24"/>
    </location>
</feature>
<proteinExistence type="predicted"/>
<reference evidence="11 12" key="3">
    <citation type="submission" date="2018-08" db="EMBL/GenBank/DDBJ databases">
        <title>A genome reference for cultivated species of the human gut microbiota.</title>
        <authorList>
            <person name="Zou Y."/>
            <person name="Xue W."/>
            <person name="Luo G."/>
        </authorList>
    </citation>
    <scope>NUCLEOTIDE SEQUENCE [LARGE SCALE GENOMIC DNA]</scope>
    <source>
        <strain evidence="6 11">AF39-6AC</strain>
        <strain evidence="5 12">AF46-11NS</strain>
    </source>
</reference>